<gene>
    <name evidence="1" type="ORF">Sradi_5266800</name>
</gene>
<sequence length="140" mass="16056">MSFESFGPAVCSSASRVRDQEVTRLQTAEKESSKDISRLKGELELIKKDRDQWREDFKKEASTGRSFLGSEAGRNFLKEVKRECLEKFKKSASFRRLVVDEATDIFDQTVWKCRMKLKAMATSPTDDFTPDCQDSVLKEA</sequence>
<reference evidence="1" key="1">
    <citation type="submission" date="2020-06" db="EMBL/GenBank/DDBJ databases">
        <authorList>
            <person name="Li T."/>
            <person name="Hu X."/>
            <person name="Zhang T."/>
            <person name="Song X."/>
            <person name="Zhang H."/>
            <person name="Dai N."/>
            <person name="Sheng W."/>
            <person name="Hou X."/>
            <person name="Wei L."/>
        </authorList>
    </citation>
    <scope>NUCLEOTIDE SEQUENCE</scope>
    <source>
        <strain evidence="1">G02</strain>
        <tissue evidence="1">Leaf</tissue>
    </source>
</reference>
<protein>
    <submittedName>
        <fullName evidence="1">Uncharacterized protein</fullName>
    </submittedName>
</protein>
<name>A0AAW2LMX6_SESRA</name>
<reference evidence="1" key="2">
    <citation type="journal article" date="2024" name="Plant">
        <title>Genomic evolution and insights into agronomic trait innovations of Sesamum species.</title>
        <authorList>
            <person name="Miao H."/>
            <person name="Wang L."/>
            <person name="Qu L."/>
            <person name="Liu H."/>
            <person name="Sun Y."/>
            <person name="Le M."/>
            <person name="Wang Q."/>
            <person name="Wei S."/>
            <person name="Zheng Y."/>
            <person name="Lin W."/>
            <person name="Duan Y."/>
            <person name="Cao H."/>
            <person name="Xiong S."/>
            <person name="Wang X."/>
            <person name="Wei L."/>
            <person name="Li C."/>
            <person name="Ma Q."/>
            <person name="Ju M."/>
            <person name="Zhao R."/>
            <person name="Li G."/>
            <person name="Mu C."/>
            <person name="Tian Q."/>
            <person name="Mei H."/>
            <person name="Zhang T."/>
            <person name="Gao T."/>
            <person name="Zhang H."/>
        </authorList>
    </citation>
    <scope>NUCLEOTIDE SEQUENCE</scope>
    <source>
        <strain evidence="1">G02</strain>
    </source>
</reference>
<proteinExistence type="predicted"/>
<dbReference type="EMBL" id="JACGWJ010000024">
    <property type="protein sequence ID" value="KAL0320053.1"/>
    <property type="molecule type" value="Genomic_DNA"/>
</dbReference>
<accession>A0AAW2LMX6</accession>
<evidence type="ECO:0000313" key="1">
    <source>
        <dbReference type="EMBL" id="KAL0320053.1"/>
    </source>
</evidence>
<organism evidence="1">
    <name type="scientific">Sesamum radiatum</name>
    <name type="common">Black benniseed</name>
    <dbReference type="NCBI Taxonomy" id="300843"/>
    <lineage>
        <taxon>Eukaryota</taxon>
        <taxon>Viridiplantae</taxon>
        <taxon>Streptophyta</taxon>
        <taxon>Embryophyta</taxon>
        <taxon>Tracheophyta</taxon>
        <taxon>Spermatophyta</taxon>
        <taxon>Magnoliopsida</taxon>
        <taxon>eudicotyledons</taxon>
        <taxon>Gunneridae</taxon>
        <taxon>Pentapetalae</taxon>
        <taxon>asterids</taxon>
        <taxon>lamiids</taxon>
        <taxon>Lamiales</taxon>
        <taxon>Pedaliaceae</taxon>
        <taxon>Sesamum</taxon>
    </lineage>
</organism>
<comment type="caution">
    <text evidence="1">The sequence shown here is derived from an EMBL/GenBank/DDBJ whole genome shotgun (WGS) entry which is preliminary data.</text>
</comment>
<dbReference type="AlphaFoldDB" id="A0AAW2LMX6"/>